<dbReference type="Gene3D" id="1.10.260.130">
    <property type="match status" value="1"/>
</dbReference>
<keyword evidence="4" id="KW-1185">Reference proteome</keyword>
<evidence type="ECO:0000313" key="3">
    <source>
        <dbReference type="EMBL" id="PVH20953.1"/>
    </source>
</evidence>
<dbReference type="SUPFAM" id="SSF53474">
    <property type="entry name" value="alpha/beta-Hydrolases"/>
    <property type="match status" value="1"/>
</dbReference>
<dbReference type="OrthoDB" id="2373480at2759"/>
<dbReference type="Proteomes" id="UP000244309">
    <property type="component" value="Unassembled WGS sequence"/>
</dbReference>
<proteinExistence type="predicted"/>
<dbReference type="InterPro" id="IPR029058">
    <property type="entry name" value="AB_hydrolase_fold"/>
</dbReference>
<feature type="chain" id="PRO_5016064678" description="Triacylglycerol lipase" evidence="2">
    <location>
        <begin position="19"/>
        <end position="528"/>
    </location>
</feature>
<reference evidence="3 4" key="1">
    <citation type="submission" date="2017-12" db="EMBL/GenBank/DDBJ databases">
        <title>Genome Sequence of a Multidrug-Resistant Candida haemulonii Isolate from a Patient with Chronic Leg Ulcers in Israel.</title>
        <authorList>
            <person name="Chow N.A."/>
            <person name="Gade L."/>
            <person name="Batra D."/>
            <person name="Rowe L.A."/>
            <person name="Ben-Ami R."/>
            <person name="Loparev V.N."/>
            <person name="Litvintseva A.P."/>
        </authorList>
    </citation>
    <scope>NUCLEOTIDE SEQUENCE [LARGE SCALE GENOMIC DNA]</scope>
    <source>
        <strain evidence="3 4">B11899</strain>
    </source>
</reference>
<dbReference type="GO" id="GO:0004806">
    <property type="term" value="F:triacylglycerol lipase activity"/>
    <property type="evidence" value="ECO:0007669"/>
    <property type="project" value="UniProtKB-EC"/>
</dbReference>
<feature type="signal peptide" evidence="2">
    <location>
        <begin position="1"/>
        <end position="18"/>
    </location>
</feature>
<dbReference type="EMBL" id="PKFO01000004">
    <property type="protein sequence ID" value="PVH20953.1"/>
    <property type="molecule type" value="Genomic_DNA"/>
</dbReference>
<evidence type="ECO:0000313" key="4">
    <source>
        <dbReference type="Proteomes" id="UP000244309"/>
    </source>
</evidence>
<dbReference type="GO" id="GO:0016042">
    <property type="term" value="P:lipid catabolic process"/>
    <property type="evidence" value="ECO:0007669"/>
    <property type="project" value="InterPro"/>
</dbReference>
<dbReference type="RefSeq" id="XP_025341893.1">
    <property type="nucleotide sequence ID" value="XM_025488085.1"/>
</dbReference>
<dbReference type="Gene3D" id="3.40.50.1820">
    <property type="entry name" value="alpha/beta hydrolase"/>
    <property type="match status" value="1"/>
</dbReference>
<evidence type="ECO:0008006" key="5">
    <source>
        <dbReference type="Google" id="ProtNLM"/>
    </source>
</evidence>
<comment type="catalytic activity">
    <reaction evidence="1">
        <text>a triacylglycerol + H2O = a diacylglycerol + a fatty acid + H(+)</text>
        <dbReference type="Rhea" id="RHEA:12044"/>
        <dbReference type="ChEBI" id="CHEBI:15377"/>
        <dbReference type="ChEBI" id="CHEBI:15378"/>
        <dbReference type="ChEBI" id="CHEBI:17855"/>
        <dbReference type="ChEBI" id="CHEBI:18035"/>
        <dbReference type="ChEBI" id="CHEBI:28868"/>
        <dbReference type="EC" id="3.1.1.3"/>
    </reaction>
    <physiologicalReaction direction="left-to-right" evidence="1">
        <dbReference type="Rhea" id="RHEA:12045"/>
    </physiologicalReaction>
</comment>
<dbReference type="GeneID" id="37009799"/>
<comment type="caution">
    <text evidence="3">The sequence shown here is derived from an EMBL/GenBank/DDBJ whole genome shotgun (WGS) entry which is preliminary data.</text>
</comment>
<dbReference type="PANTHER" id="PTHR34853">
    <property type="match status" value="1"/>
</dbReference>
<gene>
    <name evidence="3" type="ORF">CXQ85_004469</name>
</gene>
<dbReference type="AlphaFoldDB" id="A0A2V1AUI0"/>
<organism evidence="3 4">
    <name type="scientific">Candidozyma haemuli</name>
    <dbReference type="NCBI Taxonomy" id="45357"/>
    <lineage>
        <taxon>Eukaryota</taxon>
        <taxon>Fungi</taxon>
        <taxon>Dikarya</taxon>
        <taxon>Ascomycota</taxon>
        <taxon>Saccharomycotina</taxon>
        <taxon>Pichiomycetes</taxon>
        <taxon>Metschnikowiaceae</taxon>
        <taxon>Candidozyma</taxon>
    </lineage>
</organism>
<dbReference type="PANTHER" id="PTHR34853:SF1">
    <property type="entry name" value="LIPASE 5"/>
    <property type="match status" value="1"/>
</dbReference>
<dbReference type="InterPro" id="IPR005152">
    <property type="entry name" value="Lipase_secreted"/>
</dbReference>
<sequence>MHFQLFYTLLLWATAVQALFARRPTSPSKDDFYNVPKNVSDYKNGDIIAVRQTPVQVRSLIFAMDVKNSWQLLVRSEDSFGVANAFVTTILEPYNADPKKVWSYQAWEDANNIDCSPSYSLLYRAHPDTITTQTEIPFIQYGLSKGWYVVVPDYQGPKSAFTAGHQSGKAVLNGIRAALNSEDITGIEKDASVALYGYSGGSYATGWASQLQPSFAPELKQSIIGAAIGGWVTNITSTALAADGTFAAGLIPNAVNGIMEEYSMFQDVYDRELRTLKKRRFYRAKENCLINSLTQFIFHKFFSGLLPYFKSRDGFFKIPEIAEIVRNNTVAFEESDGIPEIPLFVFHGLADEVVPVIQPQRAYDNFCEWGIGSLEWTVSETTGHVIESFIGVGAALKWLEKRFDGEAPVQGCQRTVRTSNLEYPGADIAYRQVLNTYVRGIFGAEIGEDTIDIDDSTWLSKIIAYGFSKFLGIVGPIPLKREETTSIQELASNKTVDELYKGFSDVKELLQAHHFDPIKVLEGEEVVA</sequence>
<dbReference type="Pfam" id="PF03583">
    <property type="entry name" value="LIP"/>
    <property type="match status" value="1"/>
</dbReference>
<accession>A0A2V1AUI0</accession>
<evidence type="ECO:0000256" key="2">
    <source>
        <dbReference type="SAM" id="SignalP"/>
    </source>
</evidence>
<evidence type="ECO:0000256" key="1">
    <source>
        <dbReference type="ARBA" id="ARBA00023369"/>
    </source>
</evidence>
<protein>
    <recommendedName>
        <fullName evidence="5">Triacylglycerol lipase</fullName>
    </recommendedName>
</protein>
<dbReference type="VEuPathDB" id="FungiDB:CXQ85_004469"/>
<name>A0A2V1AUI0_9ASCO</name>
<keyword evidence="2" id="KW-0732">Signal</keyword>